<feature type="binding site" evidence="10">
    <location>
        <position position="129"/>
    </location>
    <ligand>
        <name>ATP</name>
        <dbReference type="ChEBI" id="CHEBI:30616"/>
    </ligand>
</feature>
<evidence type="ECO:0000256" key="8">
    <source>
        <dbReference type="ARBA" id="ARBA00047899"/>
    </source>
</evidence>
<evidence type="ECO:0000256" key="4">
    <source>
        <dbReference type="ARBA" id="ARBA00022679"/>
    </source>
</evidence>
<accession>A0A553P3Q2</accession>
<dbReference type="SUPFAM" id="SSF56112">
    <property type="entry name" value="Protein kinase-like (PK-like)"/>
    <property type="match status" value="1"/>
</dbReference>
<evidence type="ECO:0000256" key="6">
    <source>
        <dbReference type="ARBA" id="ARBA00022777"/>
    </source>
</evidence>
<feature type="region of interest" description="Disordered" evidence="11">
    <location>
        <begin position="422"/>
        <end position="450"/>
    </location>
</feature>
<evidence type="ECO:0000313" key="13">
    <source>
        <dbReference type="EMBL" id="TRY72325.1"/>
    </source>
</evidence>
<dbReference type="OrthoDB" id="539158at2759"/>
<proteinExistence type="inferred from homology"/>
<organism evidence="13 14">
    <name type="scientific">Tigriopus californicus</name>
    <name type="common">Marine copepod</name>
    <dbReference type="NCBI Taxonomy" id="6832"/>
    <lineage>
        <taxon>Eukaryota</taxon>
        <taxon>Metazoa</taxon>
        <taxon>Ecdysozoa</taxon>
        <taxon>Arthropoda</taxon>
        <taxon>Crustacea</taxon>
        <taxon>Multicrustacea</taxon>
        <taxon>Hexanauplia</taxon>
        <taxon>Copepoda</taxon>
        <taxon>Harpacticoida</taxon>
        <taxon>Harpacticidae</taxon>
        <taxon>Tigriopus</taxon>
    </lineage>
</organism>
<dbReference type="GO" id="GO:0004674">
    <property type="term" value="F:protein serine/threonine kinase activity"/>
    <property type="evidence" value="ECO:0007669"/>
    <property type="project" value="UniProtKB-KW"/>
</dbReference>
<dbReference type="GO" id="GO:0005524">
    <property type="term" value="F:ATP binding"/>
    <property type="evidence" value="ECO:0007669"/>
    <property type="project" value="UniProtKB-UniRule"/>
</dbReference>
<dbReference type="SMART" id="SM00220">
    <property type="entry name" value="S_TKc"/>
    <property type="match status" value="1"/>
</dbReference>
<dbReference type="GO" id="GO:0005737">
    <property type="term" value="C:cytoplasm"/>
    <property type="evidence" value="ECO:0007669"/>
    <property type="project" value="TreeGrafter"/>
</dbReference>
<evidence type="ECO:0000256" key="3">
    <source>
        <dbReference type="ARBA" id="ARBA00022527"/>
    </source>
</evidence>
<dbReference type="AlphaFoldDB" id="A0A553P3Q2"/>
<dbReference type="Gene3D" id="1.10.510.10">
    <property type="entry name" value="Transferase(Phosphotransferase) domain 1"/>
    <property type="match status" value="1"/>
</dbReference>
<comment type="caution">
    <text evidence="13">The sequence shown here is derived from an EMBL/GenBank/DDBJ whole genome shotgun (WGS) entry which is preliminary data.</text>
</comment>
<dbReference type="PANTHER" id="PTHR24346:SF107">
    <property type="entry name" value="SERINE_THREONINE-PROTEIN KINASE CHK1"/>
    <property type="match status" value="1"/>
</dbReference>
<dbReference type="PROSITE" id="PS00107">
    <property type="entry name" value="PROTEIN_KINASE_ATP"/>
    <property type="match status" value="1"/>
</dbReference>
<keyword evidence="14" id="KW-1185">Reference proteome</keyword>
<evidence type="ECO:0000256" key="5">
    <source>
        <dbReference type="ARBA" id="ARBA00022741"/>
    </source>
</evidence>
<protein>
    <recommendedName>
        <fullName evidence="2">non-specific serine/threonine protein kinase</fullName>
        <ecNumber evidence="2">2.7.11.1</ecNumber>
    </recommendedName>
</protein>
<evidence type="ECO:0000256" key="9">
    <source>
        <dbReference type="ARBA" id="ARBA00048679"/>
    </source>
</evidence>
<evidence type="ECO:0000256" key="7">
    <source>
        <dbReference type="ARBA" id="ARBA00022840"/>
    </source>
</evidence>
<reference evidence="13 14" key="1">
    <citation type="journal article" date="2018" name="Nat. Ecol. Evol.">
        <title>Genomic signatures of mitonuclear coevolution across populations of Tigriopus californicus.</title>
        <authorList>
            <person name="Barreto F.S."/>
            <person name="Watson E.T."/>
            <person name="Lima T.G."/>
            <person name="Willett C.S."/>
            <person name="Edmands S."/>
            <person name="Li W."/>
            <person name="Burton R.S."/>
        </authorList>
    </citation>
    <scope>NUCLEOTIDE SEQUENCE [LARGE SCALE GENOMIC DNA]</scope>
    <source>
        <strain evidence="13 14">San Diego</strain>
    </source>
</reference>
<keyword evidence="3" id="KW-0723">Serine/threonine-protein kinase</keyword>
<dbReference type="EC" id="2.7.11.1" evidence="2"/>
<keyword evidence="4" id="KW-0808">Transferase</keyword>
<dbReference type="InterPro" id="IPR017441">
    <property type="entry name" value="Protein_kinase_ATP_BS"/>
</dbReference>
<dbReference type="OMA" id="TEFVKGW"/>
<dbReference type="EMBL" id="VCGU01000008">
    <property type="protein sequence ID" value="TRY72325.1"/>
    <property type="molecule type" value="Genomic_DNA"/>
</dbReference>
<comment type="catalytic activity">
    <reaction evidence="9">
        <text>L-seryl-[protein] + ATP = O-phospho-L-seryl-[protein] + ADP + H(+)</text>
        <dbReference type="Rhea" id="RHEA:17989"/>
        <dbReference type="Rhea" id="RHEA-COMP:9863"/>
        <dbReference type="Rhea" id="RHEA-COMP:11604"/>
        <dbReference type="ChEBI" id="CHEBI:15378"/>
        <dbReference type="ChEBI" id="CHEBI:29999"/>
        <dbReference type="ChEBI" id="CHEBI:30616"/>
        <dbReference type="ChEBI" id="CHEBI:83421"/>
        <dbReference type="ChEBI" id="CHEBI:456216"/>
        <dbReference type="EC" id="2.7.11.1"/>
    </reaction>
</comment>
<evidence type="ECO:0000256" key="10">
    <source>
        <dbReference type="PROSITE-ProRule" id="PRU10141"/>
    </source>
</evidence>
<feature type="domain" description="Protein kinase" evidence="12">
    <location>
        <begin position="100"/>
        <end position="376"/>
    </location>
</feature>
<keyword evidence="7 10" id="KW-0067">ATP-binding</keyword>
<evidence type="ECO:0000256" key="1">
    <source>
        <dbReference type="ARBA" id="ARBA00010791"/>
    </source>
</evidence>
<name>A0A553P3Q2_TIGCA</name>
<dbReference type="FunFam" id="1.10.510.10:FF:000301">
    <property type="entry name" value="Serine/threonine-protein kinase Chk1"/>
    <property type="match status" value="1"/>
</dbReference>
<dbReference type="Proteomes" id="UP000318571">
    <property type="component" value="Chromosome 7"/>
</dbReference>
<dbReference type="Pfam" id="PF00069">
    <property type="entry name" value="Pkinase"/>
    <property type="match status" value="1"/>
</dbReference>
<evidence type="ECO:0000256" key="2">
    <source>
        <dbReference type="ARBA" id="ARBA00012513"/>
    </source>
</evidence>
<comment type="similarity">
    <text evidence="1">Belongs to the protein kinase superfamily. CAMK Ser/Thr protein kinase family. NIM1 subfamily.</text>
</comment>
<gene>
    <name evidence="13" type="ORF">TCAL_11454</name>
</gene>
<dbReference type="InterPro" id="IPR011009">
    <property type="entry name" value="Kinase-like_dom_sf"/>
</dbReference>
<feature type="compositionally biased region" description="Basic and acidic residues" evidence="11">
    <location>
        <begin position="434"/>
        <end position="450"/>
    </location>
</feature>
<dbReference type="InterPro" id="IPR000719">
    <property type="entry name" value="Prot_kinase_dom"/>
</dbReference>
<keyword evidence="6" id="KW-0418">Kinase</keyword>
<dbReference type="PROSITE" id="PS50011">
    <property type="entry name" value="PROTEIN_KINASE_DOM"/>
    <property type="match status" value="1"/>
</dbReference>
<dbReference type="STRING" id="6832.A0A553P3Q2"/>
<evidence type="ECO:0000313" key="14">
    <source>
        <dbReference type="Proteomes" id="UP000318571"/>
    </source>
</evidence>
<dbReference type="PANTHER" id="PTHR24346">
    <property type="entry name" value="MAP/MICROTUBULE AFFINITY-REGULATING KINASE"/>
    <property type="match status" value="1"/>
</dbReference>
<keyword evidence="5 10" id="KW-0547">Nucleotide-binding</keyword>
<dbReference type="PROSITE" id="PS00108">
    <property type="entry name" value="PROTEIN_KINASE_ST"/>
    <property type="match status" value="1"/>
</dbReference>
<comment type="catalytic activity">
    <reaction evidence="8">
        <text>L-threonyl-[protein] + ATP = O-phospho-L-threonyl-[protein] + ADP + H(+)</text>
        <dbReference type="Rhea" id="RHEA:46608"/>
        <dbReference type="Rhea" id="RHEA-COMP:11060"/>
        <dbReference type="Rhea" id="RHEA-COMP:11605"/>
        <dbReference type="ChEBI" id="CHEBI:15378"/>
        <dbReference type="ChEBI" id="CHEBI:30013"/>
        <dbReference type="ChEBI" id="CHEBI:30616"/>
        <dbReference type="ChEBI" id="CHEBI:61977"/>
        <dbReference type="ChEBI" id="CHEBI:456216"/>
        <dbReference type="EC" id="2.7.11.1"/>
    </reaction>
</comment>
<sequence length="605" mass="68750">MTRLGKRHGRELIRSTVRHPSSSSTKQSWTSSGLTIFKYTRFKRAKMAGQLSGHAGQISCFRLERVACQLCHQNKASICQRIKVTNPTFTARMREFIEGWHIMQILGEGTFAEVNLLVNQQTGEACAMKQVWVNQSTTKKGVSEPTNLVEPPPDFLPMDSEKIQKEIALHKVVKHENIVNCYGARLERNVQFIFLEYCNGGELFDRIEPGLGMPENLAQSFFLQLISAVEYLHSIGIVHRDIKPENILLTDGDVLKLTDFGLATVFRHKGKERKLERPCGTMPYMAPELFTKSTYQAEPCDIWCCGVVLMAMLVGELPWSQALPHETSYVQWKNHEYTRSPYQRLGNLPLSLLRKMLAHSPSQRYSIQKIKNHLWCKTRFTDDDGNMIEPVLVRPHHLRNVNPDEVLGMSQPANLVFSQKRLATPNGGEPPLKITREDSNKTNSRDKENQTKSILIEYGALSQPARLSMGYSGTQMSNSSQSGGDHINHYQRLVKRMTRFWVDTGYERTEQYLKSLMAKMGIAIVRKARGIFVIESKDVRGSPLVYKCTFIQIDGKILVDFRLIRGCGLEFKRTFAHLKANCEPILDKAPILWTNLVAPDSIPVA</sequence>
<dbReference type="Gene3D" id="3.30.200.20">
    <property type="entry name" value="Phosphorylase Kinase, domain 1"/>
    <property type="match status" value="1"/>
</dbReference>
<evidence type="ECO:0000256" key="11">
    <source>
        <dbReference type="SAM" id="MobiDB-lite"/>
    </source>
</evidence>
<dbReference type="GO" id="GO:0035556">
    <property type="term" value="P:intracellular signal transduction"/>
    <property type="evidence" value="ECO:0007669"/>
    <property type="project" value="TreeGrafter"/>
</dbReference>
<dbReference type="InterPro" id="IPR008271">
    <property type="entry name" value="Ser/Thr_kinase_AS"/>
</dbReference>
<evidence type="ECO:0000259" key="12">
    <source>
        <dbReference type="PROSITE" id="PS50011"/>
    </source>
</evidence>